<dbReference type="STRING" id="882378.RBRH_00993"/>
<dbReference type="HOGENOM" id="CLU_3372644_0_0_4"/>
<reference evidence="1 2" key="1">
    <citation type="journal article" date="2011" name="J. Bacteriol.">
        <title>Complete genome sequence of Burkholderia rhizoxinica, an endosymbiont of Rhizopus microsporus.</title>
        <authorList>
            <person name="Lackner G."/>
            <person name="Moebius N."/>
            <person name="Partida-Martinez L."/>
            <person name="Hertweck C."/>
        </authorList>
    </citation>
    <scope>NUCLEOTIDE SEQUENCE [LARGE SCALE GENOMIC DNA]</scope>
    <source>
        <strain evidence="2">DSM 19002 / CIP 109453 / HKI 454</strain>
    </source>
</reference>
<dbReference type="KEGG" id="brh:RBRH_00993"/>
<organism evidence="1 2">
    <name type="scientific">Mycetohabitans rhizoxinica (strain DSM 19002 / CIP 109453 / HKI 454)</name>
    <name type="common">Paraburkholderia rhizoxinica</name>
    <dbReference type="NCBI Taxonomy" id="882378"/>
    <lineage>
        <taxon>Bacteria</taxon>
        <taxon>Pseudomonadati</taxon>
        <taxon>Pseudomonadota</taxon>
        <taxon>Betaproteobacteria</taxon>
        <taxon>Burkholderiales</taxon>
        <taxon>Burkholderiaceae</taxon>
        <taxon>Mycetohabitans</taxon>
    </lineage>
</organism>
<name>E5AN94_MYCRK</name>
<dbReference type="EMBL" id="FR687359">
    <property type="protein sequence ID" value="CBW76347.1"/>
    <property type="molecule type" value="Genomic_DNA"/>
</dbReference>
<gene>
    <name evidence="1" type="ordered locus">RBRH_00993</name>
</gene>
<sequence length="34" mass="3677">MQPQPQLFIGMLERRAGAFERLPHGALRGALSGA</sequence>
<proteinExistence type="predicted"/>
<protein>
    <submittedName>
        <fullName evidence="1">Uncharacterized protein</fullName>
    </submittedName>
</protein>
<evidence type="ECO:0000313" key="1">
    <source>
        <dbReference type="EMBL" id="CBW76347.1"/>
    </source>
</evidence>
<dbReference type="Proteomes" id="UP000007437">
    <property type="component" value="Chromosome"/>
</dbReference>
<dbReference type="AlphaFoldDB" id="E5AN94"/>
<accession>E5AN94</accession>
<evidence type="ECO:0000313" key="2">
    <source>
        <dbReference type="Proteomes" id="UP000007437"/>
    </source>
</evidence>